<gene>
    <name evidence="3" type="ORF">FH972_023426</name>
</gene>
<comment type="subunit">
    <text evidence="1">Component of the Mediator complex.</text>
</comment>
<keyword evidence="1" id="KW-0805">Transcription regulation</keyword>
<dbReference type="GO" id="GO:0006357">
    <property type="term" value="P:regulation of transcription by RNA polymerase II"/>
    <property type="evidence" value="ECO:0007669"/>
    <property type="project" value="InterPro"/>
</dbReference>
<keyword evidence="1" id="KW-0539">Nucleus</keyword>
<dbReference type="AlphaFoldDB" id="A0A5N6KVN5"/>
<sequence length="211" mass="23086">MADDQQENVLSAAFPAPPPFFKHFTPDNVKRVEAARAAASQNGDTSPSSIDAAIRKDSDLPSELHFLLPPEPPQSDEYRSFGETFNVPPPPPPPLSKADRRLTSATAHKPPPPTTPCRLHHSPPRPLHPPHNPAHRDPPHSPAPHPLHHARLPRDRLAALDKPAVRGAEAARSRDTVQRRAHPRQRVPPAPGARDAHRDDGAAHRDGAQRD</sequence>
<dbReference type="Gene3D" id="6.10.140.1520">
    <property type="match status" value="1"/>
</dbReference>
<comment type="function">
    <text evidence="1">Component of the Mediator complex, a coactivator involved in the regulated transcription of nearly all RNA polymerase II-dependent genes. Mediator functions as a bridge to convey information from gene-specific regulatory proteins to the basal RNA polymerase II transcription machinery.</text>
</comment>
<dbReference type="EMBL" id="VIBQ01000013">
    <property type="protein sequence ID" value="KAB8346384.1"/>
    <property type="molecule type" value="Genomic_DNA"/>
</dbReference>
<name>A0A5N6KVN5_9ROSI</name>
<comment type="subcellular location">
    <subcellularLocation>
        <location evidence="1">Nucleus</location>
    </subcellularLocation>
</comment>
<evidence type="ECO:0000313" key="4">
    <source>
        <dbReference type="Proteomes" id="UP000327013"/>
    </source>
</evidence>
<evidence type="ECO:0000256" key="2">
    <source>
        <dbReference type="SAM" id="MobiDB-lite"/>
    </source>
</evidence>
<keyword evidence="1" id="KW-0010">Activator</keyword>
<protein>
    <recommendedName>
        <fullName evidence="1">Mediator of RNA polymerase II transcription subunit 7</fullName>
    </recommendedName>
</protein>
<feature type="compositionally biased region" description="Polar residues" evidence="2">
    <location>
        <begin position="39"/>
        <end position="49"/>
    </location>
</feature>
<feature type="region of interest" description="Disordered" evidence="2">
    <location>
        <begin position="35"/>
        <end position="211"/>
    </location>
</feature>
<proteinExistence type="inferred from homology"/>
<keyword evidence="4" id="KW-1185">Reference proteome</keyword>
<evidence type="ECO:0000256" key="1">
    <source>
        <dbReference type="RuleBase" id="RU364060"/>
    </source>
</evidence>
<evidence type="ECO:0000313" key="3">
    <source>
        <dbReference type="EMBL" id="KAB8346384.1"/>
    </source>
</evidence>
<dbReference type="Pfam" id="PF05983">
    <property type="entry name" value="Med7"/>
    <property type="match status" value="1"/>
</dbReference>
<comment type="similarity">
    <text evidence="1">Belongs to the Mediator complex subunit 7 family.</text>
</comment>
<accession>A0A5N6KVN5</accession>
<keyword evidence="1" id="KW-0804">Transcription</keyword>
<dbReference type="GO" id="GO:0016592">
    <property type="term" value="C:mediator complex"/>
    <property type="evidence" value="ECO:0007669"/>
    <property type="project" value="InterPro"/>
</dbReference>
<feature type="compositionally biased region" description="Basic and acidic residues" evidence="2">
    <location>
        <begin position="169"/>
        <end position="178"/>
    </location>
</feature>
<dbReference type="GO" id="GO:0003712">
    <property type="term" value="F:transcription coregulator activity"/>
    <property type="evidence" value="ECO:0007669"/>
    <property type="project" value="InterPro"/>
</dbReference>
<feature type="compositionally biased region" description="Basic and acidic residues" evidence="2">
    <location>
        <begin position="194"/>
        <end position="211"/>
    </location>
</feature>
<dbReference type="Proteomes" id="UP000327013">
    <property type="component" value="Unassembled WGS sequence"/>
</dbReference>
<reference evidence="3 4" key="1">
    <citation type="submission" date="2019-06" db="EMBL/GenBank/DDBJ databases">
        <title>A chromosomal-level reference genome of Carpinus fangiana (Coryloideae, Betulaceae).</title>
        <authorList>
            <person name="Yang X."/>
            <person name="Wang Z."/>
            <person name="Zhang L."/>
            <person name="Hao G."/>
            <person name="Liu J."/>
            <person name="Yang Y."/>
        </authorList>
    </citation>
    <scope>NUCLEOTIDE SEQUENCE [LARGE SCALE GENOMIC DNA]</scope>
    <source>
        <strain evidence="3">Cfa_2016G</strain>
        <tissue evidence="3">Leaf</tissue>
    </source>
</reference>
<comment type="caution">
    <text evidence="3">The sequence shown here is derived from an EMBL/GenBank/DDBJ whole genome shotgun (WGS) entry which is preliminary data.</text>
</comment>
<dbReference type="InterPro" id="IPR009244">
    <property type="entry name" value="Mediatior_Med7"/>
</dbReference>
<dbReference type="OrthoDB" id="10253553at2759"/>
<organism evidence="3 4">
    <name type="scientific">Carpinus fangiana</name>
    <dbReference type="NCBI Taxonomy" id="176857"/>
    <lineage>
        <taxon>Eukaryota</taxon>
        <taxon>Viridiplantae</taxon>
        <taxon>Streptophyta</taxon>
        <taxon>Embryophyta</taxon>
        <taxon>Tracheophyta</taxon>
        <taxon>Spermatophyta</taxon>
        <taxon>Magnoliopsida</taxon>
        <taxon>eudicotyledons</taxon>
        <taxon>Gunneridae</taxon>
        <taxon>Pentapetalae</taxon>
        <taxon>rosids</taxon>
        <taxon>fabids</taxon>
        <taxon>Fagales</taxon>
        <taxon>Betulaceae</taxon>
        <taxon>Carpinus</taxon>
    </lineage>
</organism>